<keyword evidence="2" id="KW-1185">Reference proteome</keyword>
<reference evidence="1" key="1">
    <citation type="submission" date="2022-05" db="EMBL/GenBank/DDBJ databases">
        <title>Schlegelella sp. nov., isolated from mangrove soil.</title>
        <authorList>
            <person name="Liu Y."/>
            <person name="Ge X."/>
            <person name="Liu W."/>
        </authorList>
    </citation>
    <scope>NUCLEOTIDE SEQUENCE</scope>
    <source>
        <strain evidence="1">S2-27</strain>
    </source>
</reference>
<evidence type="ECO:0000313" key="1">
    <source>
        <dbReference type="EMBL" id="MCM5682977.1"/>
    </source>
</evidence>
<organism evidence="1 2">
    <name type="scientific">Caldimonas mangrovi</name>
    <dbReference type="NCBI Taxonomy" id="2944811"/>
    <lineage>
        <taxon>Bacteria</taxon>
        <taxon>Pseudomonadati</taxon>
        <taxon>Pseudomonadota</taxon>
        <taxon>Betaproteobacteria</taxon>
        <taxon>Burkholderiales</taxon>
        <taxon>Sphaerotilaceae</taxon>
        <taxon>Caldimonas</taxon>
    </lineage>
</organism>
<comment type="caution">
    <text evidence="1">The sequence shown here is derived from an EMBL/GenBank/DDBJ whole genome shotgun (WGS) entry which is preliminary data.</text>
</comment>
<gene>
    <name evidence="1" type="ORF">M8A51_25995</name>
</gene>
<sequence length="81" mass="8798">MEGNEGFWLAEVTEVLQRRAPAMSDELALDTAHNILAAWPNAEPCVAVASFFHGMPLGFLRSKVTPAPLVLIDPREVAHSS</sequence>
<protein>
    <submittedName>
        <fullName evidence="1">Uncharacterized protein</fullName>
    </submittedName>
</protein>
<dbReference type="EMBL" id="JAMKFE010000033">
    <property type="protein sequence ID" value="MCM5682977.1"/>
    <property type="molecule type" value="Genomic_DNA"/>
</dbReference>
<dbReference type="Proteomes" id="UP001165541">
    <property type="component" value="Unassembled WGS sequence"/>
</dbReference>
<evidence type="ECO:0000313" key="2">
    <source>
        <dbReference type="Proteomes" id="UP001165541"/>
    </source>
</evidence>
<name>A0ABT0YW49_9BURK</name>
<proteinExistence type="predicted"/>
<accession>A0ABT0YW49</accession>
<dbReference type="RefSeq" id="WP_251781526.1">
    <property type="nucleotide sequence ID" value="NZ_JAMKFE010000033.1"/>
</dbReference>